<dbReference type="OrthoDB" id="2544685at2759"/>
<keyword evidence="3" id="KW-1185">Reference proteome</keyword>
<evidence type="ECO:0000313" key="3">
    <source>
        <dbReference type="Proteomes" id="UP000324022"/>
    </source>
</evidence>
<dbReference type="EMBL" id="OOIN01000007">
    <property type="protein sequence ID" value="SPO24181.1"/>
    <property type="molecule type" value="Genomic_DNA"/>
</dbReference>
<feature type="region of interest" description="Disordered" evidence="1">
    <location>
        <begin position="755"/>
        <end position="778"/>
    </location>
</feature>
<proteinExistence type="predicted"/>
<reference evidence="2 3" key="1">
    <citation type="submission" date="2018-03" db="EMBL/GenBank/DDBJ databases">
        <authorList>
            <person name="Guldener U."/>
        </authorList>
    </citation>
    <scope>NUCLEOTIDE SEQUENCE [LARGE SCALE GENOMIC DNA]</scope>
    <source>
        <strain evidence="2 3">NBRC100155</strain>
    </source>
</reference>
<name>A0A5C3E404_9BASI</name>
<organism evidence="2 3">
    <name type="scientific">Ustilago trichophora</name>
    <dbReference type="NCBI Taxonomy" id="86804"/>
    <lineage>
        <taxon>Eukaryota</taxon>
        <taxon>Fungi</taxon>
        <taxon>Dikarya</taxon>
        <taxon>Basidiomycota</taxon>
        <taxon>Ustilaginomycotina</taxon>
        <taxon>Ustilaginomycetes</taxon>
        <taxon>Ustilaginales</taxon>
        <taxon>Ustilaginaceae</taxon>
        <taxon>Ustilago</taxon>
    </lineage>
</organism>
<feature type="compositionally biased region" description="Basic and acidic residues" evidence="1">
    <location>
        <begin position="761"/>
        <end position="778"/>
    </location>
</feature>
<sequence>MKLQRKRKAVSLLDQSANWPEGEELGKQLLQQPSVVQSEPSSQKYQNPRVTLTGPTSIRISAAAVSGHVKPSMQPRRRTSIAPNPRFRPFLDVVTRRASKEAASVIDPRISREAIHHHPTHPDVLLVSPPCWPCSRLGTVCDRASWRCGQCVSAGDRCTREDHWHFFNAATGKSIPWDKISLIRIINKQIPLDKITSKQTAPTEIAPKVISARGIAPKQVPTKNVVHKDGIHKEVVRKDIALKDMASKNIAPRKTVSKRFDPDKISPAVVNPTDAILKEGLPKDFIPKQDVQKHDVQNRKRIPDEIAPDKVESINIGSKGLPEDSDEHRIPRHNCLFWASSINDMRICDPFFPPKGASIGISRSGTVTALLLERHHAGKSPHQSCLVANLPAAAIGLRVYYLFNDPGKPYLVANNSVVTLKVMFWRICYISSVERYDDSSAKLTLIWNQNAKEREVSTLTTLDIANLLPQDMSEQTLLGFRCSVCGRANRKPRLEVASCLHCSASFMLTNKATEKSLSHRRKMELSFTGSRSDLGKANMVLSDDDLTKRSVSTFTDGSRICTYYIAESSTNVRSDAGAKVLPDKYALHHVLKPGRSDEVSVEALAPPTIPSILALLRSASSAWVPGLKRNFESRDMLWVLIRRTEAFVRASLPSSTLSRQLLERLSIPSSSEWSLEDSSFFPATSAHFGILCPDLLRKQPVTVDQRLYQARQSQDAVVGRTELLEAVELELSSKGVSLWAIAHFSAADSTLNKDQSSSQRLHKEQPLAVQDHCRSRNL</sequence>
<dbReference type="Proteomes" id="UP000324022">
    <property type="component" value="Unassembled WGS sequence"/>
</dbReference>
<evidence type="ECO:0000256" key="1">
    <source>
        <dbReference type="SAM" id="MobiDB-lite"/>
    </source>
</evidence>
<accession>A0A5C3E404</accession>
<protein>
    <submittedName>
        <fullName evidence="2">Uncharacterized protein</fullName>
    </submittedName>
</protein>
<dbReference type="AlphaFoldDB" id="A0A5C3E404"/>
<gene>
    <name evidence="2" type="ORF">UTRI_03449</name>
</gene>
<evidence type="ECO:0000313" key="2">
    <source>
        <dbReference type="EMBL" id="SPO24181.1"/>
    </source>
</evidence>